<proteinExistence type="predicted"/>
<dbReference type="AlphaFoldDB" id="A0AAD7G0S2"/>
<dbReference type="Gene3D" id="3.80.10.10">
    <property type="entry name" value="Ribonuclease Inhibitor"/>
    <property type="match status" value="1"/>
</dbReference>
<comment type="caution">
    <text evidence="2">The sequence shown here is derived from an EMBL/GenBank/DDBJ whole genome shotgun (WGS) entry which is preliminary data.</text>
</comment>
<evidence type="ECO:0000313" key="3">
    <source>
        <dbReference type="Proteomes" id="UP001221142"/>
    </source>
</evidence>
<dbReference type="InterPro" id="IPR032675">
    <property type="entry name" value="LRR_dom_sf"/>
</dbReference>
<feature type="coiled-coil region" evidence="1">
    <location>
        <begin position="7"/>
        <end position="38"/>
    </location>
</feature>
<organism evidence="2 3">
    <name type="scientific">Roridomyces roridus</name>
    <dbReference type="NCBI Taxonomy" id="1738132"/>
    <lineage>
        <taxon>Eukaryota</taxon>
        <taxon>Fungi</taxon>
        <taxon>Dikarya</taxon>
        <taxon>Basidiomycota</taxon>
        <taxon>Agaricomycotina</taxon>
        <taxon>Agaricomycetes</taxon>
        <taxon>Agaricomycetidae</taxon>
        <taxon>Agaricales</taxon>
        <taxon>Marasmiineae</taxon>
        <taxon>Mycenaceae</taxon>
        <taxon>Roridomyces</taxon>
    </lineage>
</organism>
<evidence type="ECO:0000256" key="1">
    <source>
        <dbReference type="SAM" id="Coils"/>
    </source>
</evidence>
<sequence>MAQEMSAKAIESQIEQISVEIERRKEAFMAEMRKLESSKSLLLQQLNAERDPIARLPLEIASEIFLHCLPPRSKDYPLYRRLQISIKGACDSLVASSILQHSAQLQSLCISFDETNAEEDDDDGCYEFLGGILPEMELPSLQELEIFGQAVDMPTNLLWPSVHRLLRLSLNLTELNIQNINFMTYLDEEIPQTFVLPHLGRLTHFHDFEVFNLSAPRLETLYVSAWALRDPSSPSSFRNGADPFDLHESMSLIPTLTHLESLFLGCGWVADLLNFLAQNPHITPNLQTFQMEEIYTDYDDNGRINILPPLAGILSARGGRLRKVRLTMTAGSIVETPPDDVAASFDSFWLTGWIYTLGPLEDPIFSRSNLVRGELADEEGSVRWH</sequence>
<keyword evidence="3" id="KW-1185">Reference proteome</keyword>
<reference evidence="2" key="1">
    <citation type="submission" date="2023-03" db="EMBL/GenBank/DDBJ databases">
        <title>Massive genome expansion in bonnet fungi (Mycena s.s.) driven by repeated elements and novel gene families across ecological guilds.</title>
        <authorList>
            <consortium name="Lawrence Berkeley National Laboratory"/>
            <person name="Harder C.B."/>
            <person name="Miyauchi S."/>
            <person name="Viragh M."/>
            <person name="Kuo A."/>
            <person name="Thoen E."/>
            <person name="Andreopoulos B."/>
            <person name="Lu D."/>
            <person name="Skrede I."/>
            <person name="Drula E."/>
            <person name="Henrissat B."/>
            <person name="Morin E."/>
            <person name="Kohler A."/>
            <person name="Barry K."/>
            <person name="LaButti K."/>
            <person name="Morin E."/>
            <person name="Salamov A."/>
            <person name="Lipzen A."/>
            <person name="Mereny Z."/>
            <person name="Hegedus B."/>
            <person name="Baldrian P."/>
            <person name="Stursova M."/>
            <person name="Weitz H."/>
            <person name="Taylor A."/>
            <person name="Grigoriev I.V."/>
            <person name="Nagy L.G."/>
            <person name="Martin F."/>
            <person name="Kauserud H."/>
        </authorList>
    </citation>
    <scope>NUCLEOTIDE SEQUENCE</scope>
    <source>
        <strain evidence="2">9284</strain>
    </source>
</reference>
<dbReference type="EMBL" id="JARKIF010000001">
    <property type="protein sequence ID" value="KAJ7649935.1"/>
    <property type="molecule type" value="Genomic_DNA"/>
</dbReference>
<name>A0AAD7G0S2_9AGAR</name>
<keyword evidence="1" id="KW-0175">Coiled coil</keyword>
<gene>
    <name evidence="2" type="ORF">FB45DRAFT_1050055</name>
</gene>
<protein>
    <recommendedName>
        <fullName evidence="4">F-box domain-containing protein</fullName>
    </recommendedName>
</protein>
<evidence type="ECO:0008006" key="4">
    <source>
        <dbReference type="Google" id="ProtNLM"/>
    </source>
</evidence>
<evidence type="ECO:0000313" key="2">
    <source>
        <dbReference type="EMBL" id="KAJ7649935.1"/>
    </source>
</evidence>
<accession>A0AAD7G0S2</accession>
<dbReference type="Proteomes" id="UP001221142">
    <property type="component" value="Unassembled WGS sequence"/>
</dbReference>